<evidence type="ECO:0000313" key="8">
    <source>
        <dbReference type="Proteomes" id="UP000813444"/>
    </source>
</evidence>
<dbReference type="OrthoDB" id="39175at2759"/>
<dbReference type="GO" id="GO:0008270">
    <property type="term" value="F:zinc ion binding"/>
    <property type="evidence" value="ECO:0007669"/>
    <property type="project" value="InterPro"/>
</dbReference>
<accession>A0A8K0S867</accession>
<evidence type="ECO:0000256" key="1">
    <source>
        <dbReference type="ARBA" id="ARBA00022833"/>
    </source>
</evidence>
<keyword evidence="1" id="KW-0862">Zinc</keyword>
<keyword evidence="2" id="KW-0805">Transcription regulation</keyword>
<evidence type="ECO:0000256" key="4">
    <source>
        <dbReference type="ARBA" id="ARBA00023163"/>
    </source>
</evidence>
<evidence type="ECO:0000256" key="5">
    <source>
        <dbReference type="ARBA" id="ARBA00023242"/>
    </source>
</evidence>
<protein>
    <recommendedName>
        <fullName evidence="6">Xylanolytic transcriptional activator regulatory domain-containing protein</fullName>
    </recommendedName>
</protein>
<evidence type="ECO:0000256" key="2">
    <source>
        <dbReference type="ARBA" id="ARBA00023015"/>
    </source>
</evidence>
<dbReference type="Proteomes" id="UP000813444">
    <property type="component" value="Unassembled WGS sequence"/>
</dbReference>
<keyword evidence="3" id="KW-0238">DNA-binding</keyword>
<feature type="domain" description="Xylanolytic transcriptional activator regulatory" evidence="6">
    <location>
        <begin position="37"/>
        <end position="138"/>
    </location>
</feature>
<dbReference type="InterPro" id="IPR052073">
    <property type="entry name" value="Amide_Lactam_Regulators"/>
</dbReference>
<gene>
    <name evidence="7" type="ORF">B0I35DRAFT_365353</name>
</gene>
<dbReference type="CDD" id="cd12148">
    <property type="entry name" value="fungal_TF_MHR"/>
    <property type="match status" value="1"/>
</dbReference>
<dbReference type="GO" id="GO:0006351">
    <property type="term" value="P:DNA-templated transcription"/>
    <property type="evidence" value="ECO:0007669"/>
    <property type="project" value="InterPro"/>
</dbReference>
<comment type="caution">
    <text evidence="7">The sequence shown here is derived from an EMBL/GenBank/DDBJ whole genome shotgun (WGS) entry which is preliminary data.</text>
</comment>
<evidence type="ECO:0000313" key="7">
    <source>
        <dbReference type="EMBL" id="KAH7303251.1"/>
    </source>
</evidence>
<dbReference type="GO" id="GO:0003677">
    <property type="term" value="F:DNA binding"/>
    <property type="evidence" value="ECO:0007669"/>
    <property type="project" value="UniProtKB-KW"/>
</dbReference>
<dbReference type="PANTHER" id="PTHR47171:SF3">
    <property type="entry name" value="FARA-RELATED"/>
    <property type="match status" value="1"/>
</dbReference>
<sequence length="412" mass="45833">MPLALALGLVGNLTRHGPSGPRDAADLYGKVKLLLAMDYESNRTKTLKTICLASCWSGVPSASAGLSGPWHWIGVGMRLALQIGLHRETSYAARPDAACLRRVFWHLHVPFSGRPPLLRPGDYDVSLPRPEDFETVSLQSLIFIESTKLWTVLGRASVIVAKGQGPGTQVAGIYATLVDWIGNIPADLHLYETSGCRKGYHRPTAELFIQYFVTIILTWIPRQTEKDFLPAVPPLTVVAASCVASLYDELNCRDEATSLLPLHGFFCLAALLPLVFHRPSEAAREMARRTKIGVLRSILVGMRDRYGDADMALRKIDALDKKVALYEIRDLLSLPEWIDHSLLFPFPEEMCDDMDLLPRTNTPHMEEHIESFGNLVDLPLDYSLLDLFAFDFSDLPGLSESDMNIDTNLGFM</sequence>
<keyword evidence="4" id="KW-0804">Transcription</keyword>
<keyword evidence="8" id="KW-1185">Reference proteome</keyword>
<evidence type="ECO:0000256" key="3">
    <source>
        <dbReference type="ARBA" id="ARBA00023125"/>
    </source>
</evidence>
<organism evidence="7 8">
    <name type="scientific">Stachybotrys elegans</name>
    <dbReference type="NCBI Taxonomy" id="80388"/>
    <lineage>
        <taxon>Eukaryota</taxon>
        <taxon>Fungi</taxon>
        <taxon>Dikarya</taxon>
        <taxon>Ascomycota</taxon>
        <taxon>Pezizomycotina</taxon>
        <taxon>Sordariomycetes</taxon>
        <taxon>Hypocreomycetidae</taxon>
        <taxon>Hypocreales</taxon>
        <taxon>Stachybotryaceae</taxon>
        <taxon>Stachybotrys</taxon>
    </lineage>
</organism>
<keyword evidence="5" id="KW-0539">Nucleus</keyword>
<dbReference type="InterPro" id="IPR007219">
    <property type="entry name" value="XnlR_reg_dom"/>
</dbReference>
<reference evidence="7" key="1">
    <citation type="journal article" date="2021" name="Nat. Commun.">
        <title>Genetic determinants of endophytism in the Arabidopsis root mycobiome.</title>
        <authorList>
            <person name="Mesny F."/>
            <person name="Miyauchi S."/>
            <person name="Thiergart T."/>
            <person name="Pickel B."/>
            <person name="Atanasova L."/>
            <person name="Karlsson M."/>
            <person name="Huettel B."/>
            <person name="Barry K.W."/>
            <person name="Haridas S."/>
            <person name="Chen C."/>
            <person name="Bauer D."/>
            <person name="Andreopoulos W."/>
            <person name="Pangilinan J."/>
            <person name="LaButti K."/>
            <person name="Riley R."/>
            <person name="Lipzen A."/>
            <person name="Clum A."/>
            <person name="Drula E."/>
            <person name="Henrissat B."/>
            <person name="Kohler A."/>
            <person name="Grigoriev I.V."/>
            <person name="Martin F.M."/>
            <person name="Hacquard S."/>
        </authorList>
    </citation>
    <scope>NUCLEOTIDE SEQUENCE</scope>
    <source>
        <strain evidence="7">MPI-CAGE-CH-0235</strain>
    </source>
</reference>
<dbReference type="PANTHER" id="PTHR47171">
    <property type="entry name" value="FARA-RELATED"/>
    <property type="match status" value="1"/>
</dbReference>
<evidence type="ECO:0000259" key="6">
    <source>
        <dbReference type="Pfam" id="PF04082"/>
    </source>
</evidence>
<name>A0A8K0S867_9HYPO</name>
<dbReference type="EMBL" id="JAGPNK010000037">
    <property type="protein sequence ID" value="KAH7303251.1"/>
    <property type="molecule type" value="Genomic_DNA"/>
</dbReference>
<dbReference type="Pfam" id="PF04082">
    <property type="entry name" value="Fungal_trans"/>
    <property type="match status" value="1"/>
</dbReference>
<dbReference type="AlphaFoldDB" id="A0A8K0S867"/>
<proteinExistence type="predicted"/>